<organism evidence="2 3">
    <name type="scientific">Ensete ventricosum</name>
    <name type="common">Abyssinian banana</name>
    <name type="synonym">Musa ensete</name>
    <dbReference type="NCBI Taxonomy" id="4639"/>
    <lineage>
        <taxon>Eukaryota</taxon>
        <taxon>Viridiplantae</taxon>
        <taxon>Streptophyta</taxon>
        <taxon>Embryophyta</taxon>
        <taxon>Tracheophyta</taxon>
        <taxon>Spermatophyta</taxon>
        <taxon>Magnoliopsida</taxon>
        <taxon>Liliopsida</taxon>
        <taxon>Zingiberales</taxon>
        <taxon>Musaceae</taxon>
        <taxon>Ensete</taxon>
    </lineage>
</organism>
<feature type="compositionally biased region" description="Polar residues" evidence="1">
    <location>
        <begin position="39"/>
        <end position="53"/>
    </location>
</feature>
<accession>A0A426YNR1</accession>
<evidence type="ECO:0000256" key="1">
    <source>
        <dbReference type="SAM" id="MobiDB-lite"/>
    </source>
</evidence>
<feature type="non-terminal residue" evidence="2">
    <location>
        <position position="1"/>
    </location>
</feature>
<evidence type="ECO:0000313" key="3">
    <source>
        <dbReference type="Proteomes" id="UP000287651"/>
    </source>
</evidence>
<proteinExistence type="predicted"/>
<sequence>AHDGPGHVVGEGTRQVCREEGVLRADPVRPCGRCGRSAQHATPAQPQSFRLVF</sequence>
<protein>
    <submittedName>
        <fullName evidence="2">Uncharacterized protein</fullName>
    </submittedName>
</protein>
<reference evidence="2 3" key="1">
    <citation type="journal article" date="2014" name="Agronomy (Basel)">
        <title>A Draft Genome Sequence for Ensete ventricosum, the Drought-Tolerant Tree Against Hunger.</title>
        <authorList>
            <person name="Harrison J."/>
            <person name="Moore K.A."/>
            <person name="Paszkiewicz K."/>
            <person name="Jones T."/>
            <person name="Grant M."/>
            <person name="Ambacheew D."/>
            <person name="Muzemil S."/>
            <person name="Studholme D.J."/>
        </authorList>
    </citation>
    <scope>NUCLEOTIDE SEQUENCE [LARGE SCALE GENOMIC DNA]</scope>
</reference>
<gene>
    <name evidence="2" type="ORF">B296_00027313</name>
</gene>
<name>A0A426YNR1_ENSVE</name>
<dbReference type="AlphaFoldDB" id="A0A426YNR1"/>
<dbReference type="EMBL" id="AMZH03011182">
    <property type="protein sequence ID" value="RRT53361.1"/>
    <property type="molecule type" value="Genomic_DNA"/>
</dbReference>
<feature type="region of interest" description="Disordered" evidence="1">
    <location>
        <begin position="34"/>
        <end position="53"/>
    </location>
</feature>
<evidence type="ECO:0000313" key="2">
    <source>
        <dbReference type="EMBL" id="RRT53361.1"/>
    </source>
</evidence>
<dbReference type="Proteomes" id="UP000287651">
    <property type="component" value="Unassembled WGS sequence"/>
</dbReference>
<comment type="caution">
    <text evidence="2">The sequence shown here is derived from an EMBL/GenBank/DDBJ whole genome shotgun (WGS) entry which is preliminary data.</text>
</comment>